<dbReference type="Proteomes" id="UP000001822">
    <property type="component" value="Chromosome"/>
</dbReference>
<organism evidence="1 2">
    <name type="scientific">Cytophaga hutchinsonii (strain ATCC 33406 / DSM 1761 / CIP 103989 / NBRC 15051 / NCIMB 9469 / D465)</name>
    <dbReference type="NCBI Taxonomy" id="269798"/>
    <lineage>
        <taxon>Bacteria</taxon>
        <taxon>Pseudomonadati</taxon>
        <taxon>Bacteroidota</taxon>
        <taxon>Cytophagia</taxon>
        <taxon>Cytophagales</taxon>
        <taxon>Cytophagaceae</taxon>
        <taxon>Cytophaga</taxon>
    </lineage>
</organism>
<protein>
    <submittedName>
        <fullName evidence="1">Uncharacterized protein</fullName>
    </submittedName>
</protein>
<sequence length="66" mass="7445">MRAGTSSTAKAYQSLLKCIQKGTCKHIYSVYIPGIFRLYSGYVPRVSPWRTGSVNDVISNHMRVIH</sequence>
<name>A0A6N4SPA8_CYTH3</name>
<gene>
    <name evidence="1" type="ordered locus">CHU_0808</name>
</gene>
<evidence type="ECO:0000313" key="1">
    <source>
        <dbReference type="EMBL" id="ABG58095.1"/>
    </source>
</evidence>
<reference evidence="1 2" key="1">
    <citation type="journal article" date="2007" name="Appl. Environ. Microbiol.">
        <title>Genome sequence of the cellulolytic gliding bacterium Cytophaga hutchinsonii.</title>
        <authorList>
            <person name="Xie G."/>
            <person name="Bruce D.C."/>
            <person name="Challacombe J.F."/>
            <person name="Chertkov O."/>
            <person name="Detter J.C."/>
            <person name="Gilna P."/>
            <person name="Han C.S."/>
            <person name="Lucas S."/>
            <person name="Misra M."/>
            <person name="Myers G.L."/>
            <person name="Richardson P."/>
            <person name="Tapia R."/>
            <person name="Thayer N."/>
            <person name="Thompson L.S."/>
            <person name="Brettin T.S."/>
            <person name="Henrissat B."/>
            <person name="Wilson D.B."/>
            <person name="McBride M.J."/>
        </authorList>
    </citation>
    <scope>NUCLEOTIDE SEQUENCE [LARGE SCALE GENOMIC DNA]</scope>
    <source>
        <strain evidence="2">ATCC 33406 / DSM 1761 / CIP 103989 / NBRC 15051 / NCIMB 9469 / D465</strain>
    </source>
</reference>
<evidence type="ECO:0000313" key="2">
    <source>
        <dbReference type="Proteomes" id="UP000001822"/>
    </source>
</evidence>
<dbReference type="KEGG" id="chu:CHU_0808"/>
<keyword evidence="2" id="KW-1185">Reference proteome</keyword>
<proteinExistence type="predicted"/>
<accession>A0A6N4SPA8</accession>
<dbReference type="AlphaFoldDB" id="A0A6N4SPA8"/>
<dbReference type="EMBL" id="CP000383">
    <property type="protein sequence ID" value="ABG58095.1"/>
    <property type="molecule type" value="Genomic_DNA"/>
</dbReference>